<dbReference type="AlphaFoldDB" id="A0A1M2VE78"/>
<proteinExistence type="predicted"/>
<evidence type="ECO:0000259" key="2">
    <source>
        <dbReference type="Pfam" id="PF06985"/>
    </source>
</evidence>
<feature type="compositionally biased region" description="Pro residues" evidence="1">
    <location>
        <begin position="578"/>
        <end position="590"/>
    </location>
</feature>
<dbReference type="Proteomes" id="UP000184267">
    <property type="component" value="Unassembled WGS sequence"/>
</dbReference>
<dbReference type="EMBL" id="MNAD01001366">
    <property type="protein sequence ID" value="OJT05919.1"/>
    <property type="molecule type" value="Genomic_DNA"/>
</dbReference>
<gene>
    <name evidence="4" type="ORF">TRAPUB_3269</name>
</gene>
<reference evidence="4 5" key="1">
    <citation type="submission" date="2016-10" db="EMBL/GenBank/DDBJ databases">
        <title>Genome sequence of the basidiomycete white-rot fungus Trametes pubescens.</title>
        <authorList>
            <person name="Makela M.R."/>
            <person name="Granchi Z."/>
            <person name="Peng M."/>
            <person name="De Vries R.P."/>
            <person name="Grigoriev I."/>
            <person name="Riley R."/>
            <person name="Hilden K."/>
        </authorList>
    </citation>
    <scope>NUCLEOTIDE SEQUENCE [LARGE SCALE GENOMIC DNA]</scope>
    <source>
        <strain evidence="4 5">FBCC735</strain>
    </source>
</reference>
<dbReference type="Pfam" id="PF06985">
    <property type="entry name" value="HET"/>
    <property type="match status" value="1"/>
</dbReference>
<dbReference type="PANTHER" id="PTHR10622:SF10">
    <property type="entry name" value="HET DOMAIN-CONTAINING PROTEIN"/>
    <property type="match status" value="1"/>
</dbReference>
<keyword evidence="5" id="KW-1185">Reference proteome</keyword>
<feature type="region of interest" description="Disordered" evidence="1">
    <location>
        <begin position="575"/>
        <end position="625"/>
    </location>
</feature>
<evidence type="ECO:0000256" key="1">
    <source>
        <dbReference type="SAM" id="MobiDB-lite"/>
    </source>
</evidence>
<dbReference type="InterPro" id="IPR010730">
    <property type="entry name" value="HET"/>
</dbReference>
<evidence type="ECO:0000313" key="5">
    <source>
        <dbReference type="Proteomes" id="UP000184267"/>
    </source>
</evidence>
<accession>A0A1M2VE78</accession>
<dbReference type="OrthoDB" id="2742418at2759"/>
<comment type="caution">
    <text evidence="4">The sequence shown here is derived from an EMBL/GenBank/DDBJ whole genome shotgun (WGS) entry which is preliminary data.</text>
</comment>
<dbReference type="InterPro" id="IPR058525">
    <property type="entry name" value="DUF8212"/>
</dbReference>
<feature type="domain" description="Heterokaryon incompatibility" evidence="2">
    <location>
        <begin position="23"/>
        <end position="133"/>
    </location>
</feature>
<dbReference type="PANTHER" id="PTHR10622">
    <property type="entry name" value="HET DOMAIN-CONTAINING PROTEIN"/>
    <property type="match status" value="1"/>
</dbReference>
<evidence type="ECO:0000313" key="4">
    <source>
        <dbReference type="EMBL" id="OJT05919.1"/>
    </source>
</evidence>
<feature type="domain" description="DUF8212" evidence="3">
    <location>
        <begin position="249"/>
        <end position="380"/>
    </location>
</feature>
<dbReference type="Pfam" id="PF26640">
    <property type="entry name" value="DUF8212"/>
    <property type="match status" value="1"/>
</dbReference>
<name>A0A1M2VE78_TRAPU</name>
<dbReference type="STRING" id="154538.A0A1M2VE78"/>
<sequence length="873" mass="96020">MPRFLDTWTGDFVWRNTLSDVHYAILSHTWRSLKDGGEQSYDDIRRLQVAVKDVDDPPDPYSGYNEHGTIFAHPELSKKIKGICKIAREAGFRLIWIDSCCIDKTSSAELSEAINSMFEWYRLSDVCYAYLEDVPDGDNLDHPESRFRCSRWHTRCWTLQELIAPKRVEFLTKSWHVLGTKLGLAITLETITGVDFNILTGQAAVDSASVARRISWAAKRCAARIEDEAYSLMGLFDVHMPPIYGEGRKAFFRLQEEIVRTVPDQSIFAWGVGSSTRLSQYSGLFASSPHDFLHGGDITPVTPSQFALMLGLQGSEDVPPLDCILTPLGVRMQLLCINVAANAKVQDTFGREEALQPCWNCESEPWYTHIVAFALLQCQDKRGSLVALPLWEPCEAAGHGMPIGTHMLCDAKWGTGSMHRAVRVTKEDLSEVLQHTSPVRFDASLLRHSSGPITFYTAPSNDLGVDFWFRAWAENTTYFRIAPVSLDNLRSLGVIPDLPLEAVLEHRAFIARITLRTQLPTEDPAAQDRGRTQTIEITLTITLTPPEIYFTRVYSAKVRAKLDVSYVVGGPLTDTGPPSLPPPPAGPPVPVVASPSTVKATPESDGDRKRPCHPRPHVSGSPVSFDDIASENEFKLYSGVHSEEDICTYRILRIALQQGQLPDSLLPDDDCVLVFIDLSGPYQHDRGIATTPAERPTPSEGTGNSSVHDATRQLAASGTSGDGKVDGPSAPSPGLATTGSISPVPCGEPSDAPGATHSSEKENTDALRRENDALRRQASLMSSQIAELTSKNTEMVSQVTDMSSQIASLSSQMATVLARLESLPAASQGTLLIRQYYNQTGFAYFARALAPISRHCEDLSSVKRSLFVAYSLR</sequence>
<organism evidence="4 5">
    <name type="scientific">Trametes pubescens</name>
    <name type="common">White-rot fungus</name>
    <dbReference type="NCBI Taxonomy" id="154538"/>
    <lineage>
        <taxon>Eukaryota</taxon>
        <taxon>Fungi</taxon>
        <taxon>Dikarya</taxon>
        <taxon>Basidiomycota</taxon>
        <taxon>Agaricomycotina</taxon>
        <taxon>Agaricomycetes</taxon>
        <taxon>Polyporales</taxon>
        <taxon>Polyporaceae</taxon>
        <taxon>Trametes</taxon>
    </lineage>
</organism>
<feature type="region of interest" description="Disordered" evidence="1">
    <location>
        <begin position="683"/>
        <end position="765"/>
    </location>
</feature>
<evidence type="ECO:0000259" key="3">
    <source>
        <dbReference type="Pfam" id="PF26640"/>
    </source>
</evidence>
<protein>
    <submittedName>
        <fullName evidence="4">Vegetative incompatibility protein HET-E-1</fullName>
    </submittedName>
</protein>
<feature type="non-terminal residue" evidence="4">
    <location>
        <position position="1"/>
    </location>
</feature>
<feature type="compositionally biased region" description="Polar residues" evidence="1">
    <location>
        <begin position="699"/>
        <end position="719"/>
    </location>
</feature>